<protein>
    <recommendedName>
        <fullName evidence="5">Dynamin family protein</fullName>
    </recommendedName>
</protein>
<reference evidence="3" key="2">
    <citation type="journal article" date="2021" name="PeerJ">
        <title>Extensive microbial diversity within the chicken gut microbiome revealed by metagenomics and culture.</title>
        <authorList>
            <person name="Gilroy R."/>
            <person name="Ravi A."/>
            <person name="Getino M."/>
            <person name="Pursley I."/>
            <person name="Horton D.L."/>
            <person name="Alikhan N.F."/>
            <person name="Baker D."/>
            <person name="Gharbi K."/>
            <person name="Hall N."/>
            <person name="Watson M."/>
            <person name="Adriaenssens E.M."/>
            <person name="Foster-Nyarko E."/>
            <person name="Jarju S."/>
            <person name="Secka A."/>
            <person name="Antonio M."/>
            <person name="Oren A."/>
            <person name="Chaudhuri R.R."/>
            <person name="La Ragione R."/>
            <person name="Hildebrand F."/>
            <person name="Pallen M.J."/>
        </authorList>
    </citation>
    <scope>NUCLEOTIDE SEQUENCE</scope>
    <source>
        <strain evidence="3">35461</strain>
    </source>
</reference>
<name>A0A9D1NNK5_9BACT</name>
<sequence length="830" mass="91883">MQFETYQQQRDGLIQLAGDLSAALKGVPEAKDATVKTLAAEMDEAKGKETAAVKAIPVADELDAVKAKLEEGQFRIALFAGFQCGKSTTFDALLGGQEISPRGQLVATSSAILYGQHTDDPALQGKAEVEWKDKRALLTILPPTILERLAEVPALKGRMEGIHTIEQLSEAFDLDKPQDLRHLRDACAKEWRHYLGNRGAYPDDLRAMLRVAVLMLAKYDRPAIKALRKEPNKRFPVEGIDRFVRFPKSWEGRSTQEKQDFSDEEALFVFVKRVRCYVNAPALKKIDCTLVDCPGLGASEYDKQVATEEIQDCDVVWFLLGDGRRDIGADELRNIRTSVKLKPDGLIFTMNVTESKNNLANNVAPSTCAKINGAVDAKGAKLRLGPDDITFYHARLALSAEQACRLREGTLTKASQKAIIENAQAIYDGVTKVEDALDGLAMEDLKKTGVFVKDPRLQNFSFFDGEGLNEGNVTWAREQSGIDALVDRIHAIVMRDKAKIILKTNGFDRVQGAFKAFEAKVTGLLDDLAKSKQEAEAKYEAQEKRISALGNAMQEALNSDELDIGDLAERLRREFVSEVLNPSRDETLAAIERRADTLMGLSDNELQNAIGGLLNDSIRNNLAAWRQSLKNGDSPAIQRFIDKIKKIVDRLNREFKAKAEAKGMSGAANAGDASISIGEIDLGIDWFEWISVASNALFFIPIGGWILRGLIAAGIAITSWFVGKSWKRNKFIESATEKITEGCRDFERSALPAKMEEMAEGMRKSCVANLQSAIRLRLEEEQKALKQLRQKLDSGDKDKDIARLNKVKTDIVAPFAKRLADFAKQLDAAF</sequence>
<accession>A0A9D1NNK5</accession>
<reference evidence="3" key="1">
    <citation type="submission" date="2020-10" db="EMBL/GenBank/DDBJ databases">
        <authorList>
            <person name="Gilroy R."/>
        </authorList>
    </citation>
    <scope>NUCLEOTIDE SEQUENCE</scope>
    <source>
        <strain evidence="3">35461</strain>
    </source>
</reference>
<keyword evidence="2" id="KW-0812">Transmembrane</keyword>
<evidence type="ECO:0000256" key="1">
    <source>
        <dbReference type="SAM" id="Coils"/>
    </source>
</evidence>
<feature type="coiled-coil region" evidence="1">
    <location>
        <begin position="771"/>
        <end position="798"/>
    </location>
</feature>
<dbReference type="Proteomes" id="UP000886845">
    <property type="component" value="Unassembled WGS sequence"/>
</dbReference>
<evidence type="ECO:0000313" key="4">
    <source>
        <dbReference type="Proteomes" id="UP000886845"/>
    </source>
</evidence>
<organism evidence="3 4">
    <name type="scientific">Candidatus Spyradenecus faecavium</name>
    <dbReference type="NCBI Taxonomy" id="2840947"/>
    <lineage>
        <taxon>Bacteria</taxon>
        <taxon>Pseudomonadati</taxon>
        <taxon>Lentisphaerota</taxon>
        <taxon>Lentisphaeria</taxon>
        <taxon>Lentisphaerales</taxon>
        <taxon>Lentisphaeraceae</taxon>
        <taxon>Lentisphaeraceae incertae sedis</taxon>
        <taxon>Candidatus Spyradenecus</taxon>
    </lineage>
</organism>
<keyword evidence="2" id="KW-1133">Transmembrane helix</keyword>
<feature type="transmembrane region" description="Helical" evidence="2">
    <location>
        <begin position="698"/>
        <end position="722"/>
    </location>
</feature>
<gene>
    <name evidence="3" type="ORF">IAC79_07770</name>
</gene>
<dbReference type="InterPro" id="IPR027417">
    <property type="entry name" value="P-loop_NTPase"/>
</dbReference>
<dbReference type="AlphaFoldDB" id="A0A9D1NNK5"/>
<comment type="caution">
    <text evidence="3">The sequence shown here is derived from an EMBL/GenBank/DDBJ whole genome shotgun (WGS) entry which is preliminary data.</text>
</comment>
<keyword evidence="2" id="KW-0472">Membrane</keyword>
<keyword evidence="1" id="KW-0175">Coiled coil</keyword>
<evidence type="ECO:0000313" key="3">
    <source>
        <dbReference type="EMBL" id="HIV09994.1"/>
    </source>
</evidence>
<evidence type="ECO:0008006" key="5">
    <source>
        <dbReference type="Google" id="ProtNLM"/>
    </source>
</evidence>
<dbReference type="SUPFAM" id="SSF52540">
    <property type="entry name" value="P-loop containing nucleoside triphosphate hydrolases"/>
    <property type="match status" value="1"/>
</dbReference>
<dbReference type="Gene3D" id="3.40.50.300">
    <property type="entry name" value="P-loop containing nucleotide triphosphate hydrolases"/>
    <property type="match status" value="1"/>
</dbReference>
<feature type="coiled-coil region" evidence="1">
    <location>
        <begin position="525"/>
        <end position="559"/>
    </location>
</feature>
<evidence type="ECO:0000256" key="2">
    <source>
        <dbReference type="SAM" id="Phobius"/>
    </source>
</evidence>
<dbReference type="EMBL" id="DVOR01000242">
    <property type="protein sequence ID" value="HIV09994.1"/>
    <property type="molecule type" value="Genomic_DNA"/>
</dbReference>
<proteinExistence type="predicted"/>